<keyword evidence="2" id="KW-1185">Reference proteome</keyword>
<accession>A0ABQ5FDL5</accession>
<evidence type="ECO:0000313" key="2">
    <source>
        <dbReference type="Proteomes" id="UP001151760"/>
    </source>
</evidence>
<dbReference type="EMBL" id="BQNB010017272">
    <property type="protein sequence ID" value="GJT61259.1"/>
    <property type="molecule type" value="Genomic_DNA"/>
</dbReference>
<gene>
    <name evidence="1" type="ORF">Tco_1004792</name>
</gene>
<dbReference type="PANTHER" id="PTHR33067">
    <property type="entry name" value="RNA-DIRECTED DNA POLYMERASE-RELATED"/>
    <property type="match status" value="1"/>
</dbReference>
<reference evidence="1" key="1">
    <citation type="journal article" date="2022" name="Int. J. Mol. Sci.">
        <title>Draft Genome of Tanacetum Coccineum: Genomic Comparison of Closely Related Tanacetum-Family Plants.</title>
        <authorList>
            <person name="Yamashiro T."/>
            <person name="Shiraishi A."/>
            <person name="Nakayama K."/>
            <person name="Satake H."/>
        </authorList>
    </citation>
    <scope>NUCLEOTIDE SEQUENCE</scope>
</reference>
<protein>
    <recommendedName>
        <fullName evidence="3">Peptidase A2 domain-containing protein</fullName>
    </recommendedName>
</protein>
<sequence length="451" mass="52383">MLRRSATGGHNVYMNDSKSLREWCAHESGSMECMWLVKANGWILEVVEGEDNHESLNDRMERHRDWKTLELQDTTCSQEKKETKAFTFYRMETKEMRKRYIAPCFVNVLEAYDGEIDLEQDKNLISNEFAVKKPLTQEDAAREEIAIDIYKRFSILEEERPVIETMTYSEKYKKILDSIFVDTHKLDGEIKQKEEVVKRVMGEALKEKEDPSAFVIPISLEAKINLNALADTGSDINAEPMGLLKDVLCQVGVTTIIVKFLILDMLVDKEVPILVERGFLATCESILNTIDRVTSTFDRIFHQTFRAAQTSINTKESDSDDEEEYNIKKNSFIASIYRPKSLKYLNCNDPMDRALALLEVLNHFRKICVWKKDVGFLGSFPVPLQHLDWKPIYLGNFCRKVDGDGQWHAEIRLTDPYENIYDQGFVTKKTSMKLYKYHKLSDVKSPNWFQE</sequence>
<proteinExistence type="predicted"/>
<name>A0ABQ5FDL5_9ASTR</name>
<evidence type="ECO:0008006" key="3">
    <source>
        <dbReference type="Google" id="ProtNLM"/>
    </source>
</evidence>
<dbReference type="Proteomes" id="UP001151760">
    <property type="component" value="Unassembled WGS sequence"/>
</dbReference>
<organism evidence="1 2">
    <name type="scientific">Tanacetum coccineum</name>
    <dbReference type="NCBI Taxonomy" id="301880"/>
    <lineage>
        <taxon>Eukaryota</taxon>
        <taxon>Viridiplantae</taxon>
        <taxon>Streptophyta</taxon>
        <taxon>Embryophyta</taxon>
        <taxon>Tracheophyta</taxon>
        <taxon>Spermatophyta</taxon>
        <taxon>Magnoliopsida</taxon>
        <taxon>eudicotyledons</taxon>
        <taxon>Gunneridae</taxon>
        <taxon>Pentapetalae</taxon>
        <taxon>asterids</taxon>
        <taxon>campanulids</taxon>
        <taxon>Asterales</taxon>
        <taxon>Asteraceae</taxon>
        <taxon>Asteroideae</taxon>
        <taxon>Anthemideae</taxon>
        <taxon>Anthemidinae</taxon>
        <taxon>Tanacetum</taxon>
    </lineage>
</organism>
<comment type="caution">
    <text evidence="1">The sequence shown here is derived from an EMBL/GenBank/DDBJ whole genome shotgun (WGS) entry which is preliminary data.</text>
</comment>
<reference evidence="1" key="2">
    <citation type="submission" date="2022-01" db="EMBL/GenBank/DDBJ databases">
        <authorList>
            <person name="Yamashiro T."/>
            <person name="Shiraishi A."/>
            <person name="Satake H."/>
            <person name="Nakayama K."/>
        </authorList>
    </citation>
    <scope>NUCLEOTIDE SEQUENCE</scope>
</reference>
<evidence type="ECO:0000313" key="1">
    <source>
        <dbReference type="EMBL" id="GJT61259.1"/>
    </source>
</evidence>